<dbReference type="AlphaFoldDB" id="A0A0L0SHE3"/>
<evidence type="ECO:0000256" key="6">
    <source>
        <dbReference type="ARBA" id="ARBA00023049"/>
    </source>
</evidence>
<dbReference type="Proteomes" id="UP000054350">
    <property type="component" value="Unassembled WGS sequence"/>
</dbReference>
<evidence type="ECO:0000256" key="2">
    <source>
        <dbReference type="ARBA" id="ARBA00022670"/>
    </source>
</evidence>
<sequence length="693" mass="78504">MTLTPRPHPGRSVQRGTTSSRRLLAALLLAVGYLALVATTAHANKDQFCTAPVCQSAGDFLTRTVNMSRKRNETCTNFHESVCDGWRQLVDKPDHMSRFSVLAKIHRGHKARLRGLVEDRGSSAAGTPALKQLSTLYDQCVANAFPDPETVPEFKAALARWRAMDLSTPLGVHRAVLEGMKTGGNFLYGLTVDANSRNSDEMAVWAKQGGLSLASPKHYTDRKYRSLYLDLLQHLFADFHLSGDAHAVLAFETEIARISDSPTNLRNPYHSKPVTEATPVFPAKLQAHYTVIMDSPAYFASLKDLLAHTPTRTLKQYFLVRQLQAMLTHMHYQPMLDFRAKALHMKPPPTEEYCLSVLDRYLPYLTSLAQLQDRDAYPGGKHDWVRMQTDVQDMVERMRETYLQVVRESKWMSPATKNTALEKLANVKLVVGGEPWMLDEQAVLEFYRAYSRRVSWYATFMNFRIRDKIKTWRKLGAPNKRESATAPMVVNAFYSQPNNRITVPFGILQYPLYHVDYPLPMKLAGIGMIVAHEFTHALDSRGRRYDLNGNLANWWADKDLEQFTQKSECYVDQYNAFKIHGVSVNGRLTNAENMADNVAITLIHRIAEQALYSPRVRILNEHGTPMPGAQAFFTAMAANWCVHFDVEAQKTALLHAVHAPSSTRVNGALQNLPAFEKTFKCPKETKRERCTLW</sequence>
<feature type="domain" description="Peptidase M13 C-terminal" evidence="7">
    <location>
        <begin position="491"/>
        <end position="686"/>
    </location>
</feature>
<evidence type="ECO:0000259" key="8">
    <source>
        <dbReference type="Pfam" id="PF05649"/>
    </source>
</evidence>
<dbReference type="PANTHER" id="PTHR11733:SF240">
    <property type="entry name" value="GH14155P-RELATED"/>
    <property type="match status" value="1"/>
</dbReference>
<organism evidence="9 10">
    <name type="scientific">Allomyces macrogynus (strain ATCC 38327)</name>
    <name type="common">Allomyces javanicus var. macrogynus</name>
    <dbReference type="NCBI Taxonomy" id="578462"/>
    <lineage>
        <taxon>Eukaryota</taxon>
        <taxon>Fungi</taxon>
        <taxon>Fungi incertae sedis</taxon>
        <taxon>Blastocladiomycota</taxon>
        <taxon>Blastocladiomycetes</taxon>
        <taxon>Blastocladiales</taxon>
        <taxon>Blastocladiaceae</taxon>
        <taxon>Allomyces</taxon>
    </lineage>
</organism>
<protein>
    <recommendedName>
        <fullName evidence="11">Peptidase M13 C-terminal domain-containing protein</fullName>
    </recommendedName>
</protein>
<dbReference type="PROSITE" id="PS51885">
    <property type="entry name" value="NEPRILYSIN"/>
    <property type="match status" value="1"/>
</dbReference>
<evidence type="ECO:0000256" key="3">
    <source>
        <dbReference type="ARBA" id="ARBA00022723"/>
    </source>
</evidence>
<dbReference type="VEuPathDB" id="FungiDB:AMAG_07201"/>
<dbReference type="InterPro" id="IPR000718">
    <property type="entry name" value="Peptidase_M13"/>
</dbReference>
<dbReference type="Gene3D" id="1.10.1380.10">
    <property type="entry name" value="Neutral endopeptidase , domain2"/>
    <property type="match status" value="1"/>
</dbReference>
<evidence type="ECO:0008006" key="11">
    <source>
        <dbReference type="Google" id="ProtNLM"/>
    </source>
</evidence>
<evidence type="ECO:0000256" key="4">
    <source>
        <dbReference type="ARBA" id="ARBA00022801"/>
    </source>
</evidence>
<gene>
    <name evidence="9" type="ORF">AMAG_07201</name>
</gene>
<dbReference type="GO" id="GO:0005886">
    <property type="term" value="C:plasma membrane"/>
    <property type="evidence" value="ECO:0007669"/>
    <property type="project" value="TreeGrafter"/>
</dbReference>
<dbReference type="PANTHER" id="PTHR11733">
    <property type="entry name" value="ZINC METALLOPROTEASE FAMILY M13 NEPRILYSIN-RELATED"/>
    <property type="match status" value="1"/>
</dbReference>
<reference evidence="10" key="2">
    <citation type="submission" date="2009-11" db="EMBL/GenBank/DDBJ databases">
        <title>The Genome Sequence of Allomyces macrogynus strain ATCC 38327.</title>
        <authorList>
            <consortium name="The Broad Institute Genome Sequencing Platform"/>
            <person name="Russ C."/>
            <person name="Cuomo C."/>
            <person name="Shea T."/>
            <person name="Young S.K."/>
            <person name="Zeng Q."/>
            <person name="Koehrsen M."/>
            <person name="Haas B."/>
            <person name="Borodovsky M."/>
            <person name="Guigo R."/>
            <person name="Alvarado L."/>
            <person name="Berlin A."/>
            <person name="Borenstein D."/>
            <person name="Chen Z."/>
            <person name="Engels R."/>
            <person name="Freedman E."/>
            <person name="Gellesch M."/>
            <person name="Goldberg J."/>
            <person name="Griggs A."/>
            <person name="Gujja S."/>
            <person name="Heiman D."/>
            <person name="Hepburn T."/>
            <person name="Howarth C."/>
            <person name="Jen D."/>
            <person name="Larson L."/>
            <person name="Lewis B."/>
            <person name="Mehta T."/>
            <person name="Park D."/>
            <person name="Pearson M."/>
            <person name="Roberts A."/>
            <person name="Saif S."/>
            <person name="Shenoy N."/>
            <person name="Sisk P."/>
            <person name="Stolte C."/>
            <person name="Sykes S."/>
            <person name="Walk T."/>
            <person name="White J."/>
            <person name="Yandava C."/>
            <person name="Burger G."/>
            <person name="Gray M.W."/>
            <person name="Holland P.W.H."/>
            <person name="King N."/>
            <person name="Lang F.B.F."/>
            <person name="Roger A.J."/>
            <person name="Ruiz-Trillo I."/>
            <person name="Lander E."/>
            <person name="Nusbaum C."/>
        </authorList>
    </citation>
    <scope>NUCLEOTIDE SEQUENCE [LARGE SCALE GENOMIC DNA]</scope>
    <source>
        <strain evidence="10">ATCC 38327</strain>
    </source>
</reference>
<evidence type="ECO:0000256" key="1">
    <source>
        <dbReference type="ARBA" id="ARBA00001947"/>
    </source>
</evidence>
<dbReference type="GO" id="GO:0016485">
    <property type="term" value="P:protein processing"/>
    <property type="evidence" value="ECO:0007669"/>
    <property type="project" value="TreeGrafter"/>
</dbReference>
<dbReference type="SUPFAM" id="SSF55486">
    <property type="entry name" value="Metalloproteases ('zincins'), catalytic domain"/>
    <property type="match status" value="1"/>
</dbReference>
<keyword evidence="6" id="KW-0482">Metalloprotease</keyword>
<dbReference type="InterPro" id="IPR018497">
    <property type="entry name" value="Peptidase_M13_C"/>
</dbReference>
<evidence type="ECO:0000256" key="5">
    <source>
        <dbReference type="ARBA" id="ARBA00022833"/>
    </source>
</evidence>
<dbReference type="eggNOG" id="KOG3624">
    <property type="taxonomic scope" value="Eukaryota"/>
</dbReference>
<dbReference type="STRING" id="578462.A0A0L0SHE3"/>
<dbReference type="PRINTS" id="PR00786">
    <property type="entry name" value="NEPRILYSIN"/>
</dbReference>
<comment type="cofactor">
    <cofactor evidence="1">
        <name>Zn(2+)</name>
        <dbReference type="ChEBI" id="CHEBI:29105"/>
    </cofactor>
</comment>
<proteinExistence type="predicted"/>
<dbReference type="InterPro" id="IPR042089">
    <property type="entry name" value="Peptidase_M13_dom_2"/>
</dbReference>
<dbReference type="InterPro" id="IPR024079">
    <property type="entry name" value="MetalloPept_cat_dom_sf"/>
</dbReference>
<evidence type="ECO:0000313" key="10">
    <source>
        <dbReference type="Proteomes" id="UP000054350"/>
    </source>
</evidence>
<keyword evidence="3" id="KW-0479">Metal-binding</keyword>
<dbReference type="EMBL" id="GG745339">
    <property type="protein sequence ID" value="KNE61933.1"/>
    <property type="molecule type" value="Genomic_DNA"/>
</dbReference>
<reference evidence="9 10" key="1">
    <citation type="submission" date="2009-11" db="EMBL/GenBank/DDBJ databases">
        <title>Annotation of Allomyces macrogynus ATCC 38327.</title>
        <authorList>
            <consortium name="The Broad Institute Genome Sequencing Platform"/>
            <person name="Russ C."/>
            <person name="Cuomo C."/>
            <person name="Burger G."/>
            <person name="Gray M.W."/>
            <person name="Holland P.W.H."/>
            <person name="King N."/>
            <person name="Lang F.B.F."/>
            <person name="Roger A.J."/>
            <person name="Ruiz-Trillo I."/>
            <person name="Young S.K."/>
            <person name="Zeng Q."/>
            <person name="Gargeya S."/>
            <person name="Fitzgerald M."/>
            <person name="Haas B."/>
            <person name="Abouelleil A."/>
            <person name="Alvarado L."/>
            <person name="Arachchi H.M."/>
            <person name="Berlin A."/>
            <person name="Chapman S.B."/>
            <person name="Gearin G."/>
            <person name="Goldberg J."/>
            <person name="Griggs A."/>
            <person name="Gujja S."/>
            <person name="Hansen M."/>
            <person name="Heiman D."/>
            <person name="Howarth C."/>
            <person name="Larimer J."/>
            <person name="Lui A."/>
            <person name="MacDonald P.J.P."/>
            <person name="McCowen C."/>
            <person name="Montmayeur A."/>
            <person name="Murphy C."/>
            <person name="Neiman D."/>
            <person name="Pearson M."/>
            <person name="Priest M."/>
            <person name="Roberts A."/>
            <person name="Saif S."/>
            <person name="Shea T."/>
            <person name="Sisk P."/>
            <person name="Stolte C."/>
            <person name="Sykes S."/>
            <person name="Wortman J."/>
            <person name="Nusbaum C."/>
            <person name="Birren B."/>
        </authorList>
    </citation>
    <scope>NUCLEOTIDE SEQUENCE [LARGE SCALE GENOMIC DNA]</scope>
    <source>
        <strain evidence="9 10">ATCC 38327</strain>
    </source>
</reference>
<accession>A0A0L0SHE3</accession>
<keyword evidence="5" id="KW-0862">Zinc</keyword>
<evidence type="ECO:0000259" key="7">
    <source>
        <dbReference type="Pfam" id="PF01431"/>
    </source>
</evidence>
<dbReference type="GO" id="GO:0004222">
    <property type="term" value="F:metalloendopeptidase activity"/>
    <property type="evidence" value="ECO:0007669"/>
    <property type="project" value="InterPro"/>
</dbReference>
<keyword evidence="10" id="KW-1185">Reference proteome</keyword>
<dbReference type="CDD" id="cd08662">
    <property type="entry name" value="M13"/>
    <property type="match status" value="1"/>
</dbReference>
<dbReference type="Gene3D" id="3.40.390.10">
    <property type="entry name" value="Collagenase (Catalytic Domain)"/>
    <property type="match status" value="1"/>
</dbReference>
<dbReference type="OrthoDB" id="6475849at2759"/>
<evidence type="ECO:0000313" key="9">
    <source>
        <dbReference type="EMBL" id="KNE61933.1"/>
    </source>
</evidence>
<keyword evidence="4" id="KW-0378">Hydrolase</keyword>
<name>A0A0L0SHE3_ALLM3</name>
<dbReference type="Pfam" id="PF05649">
    <property type="entry name" value="Peptidase_M13_N"/>
    <property type="match status" value="1"/>
</dbReference>
<feature type="domain" description="Peptidase M13 N-terminal" evidence="8">
    <location>
        <begin position="75"/>
        <end position="432"/>
    </location>
</feature>
<dbReference type="GO" id="GO:0046872">
    <property type="term" value="F:metal ion binding"/>
    <property type="evidence" value="ECO:0007669"/>
    <property type="project" value="UniProtKB-KW"/>
</dbReference>
<keyword evidence="2" id="KW-0645">Protease</keyword>
<dbReference type="InterPro" id="IPR008753">
    <property type="entry name" value="Peptidase_M13_N"/>
</dbReference>
<dbReference type="Pfam" id="PF01431">
    <property type="entry name" value="Peptidase_M13"/>
    <property type="match status" value="1"/>
</dbReference>
<dbReference type="OMA" id="QDFIVWQ"/>